<dbReference type="GO" id="GO:0016746">
    <property type="term" value="F:acyltransferase activity"/>
    <property type="evidence" value="ECO:0007669"/>
    <property type="project" value="UniProtKB-KW"/>
</dbReference>
<gene>
    <name evidence="5" type="ORF">SAMN05443575_3174</name>
</gene>
<organism evidence="5 6">
    <name type="scientific">Jatrophihabitans endophyticus</name>
    <dbReference type="NCBI Taxonomy" id="1206085"/>
    <lineage>
        <taxon>Bacteria</taxon>
        <taxon>Bacillati</taxon>
        <taxon>Actinomycetota</taxon>
        <taxon>Actinomycetes</taxon>
        <taxon>Jatrophihabitantales</taxon>
        <taxon>Jatrophihabitantaceae</taxon>
        <taxon>Jatrophihabitans</taxon>
    </lineage>
</organism>
<evidence type="ECO:0000313" key="5">
    <source>
        <dbReference type="EMBL" id="SHH04462.1"/>
    </source>
</evidence>
<name>A0A1M5PRS8_9ACTN</name>
<dbReference type="InterPro" id="IPR040771">
    <property type="entry name" value="TLP1_add_C"/>
</dbReference>
<dbReference type="EMBL" id="FQVU01000004">
    <property type="protein sequence ID" value="SHH04462.1"/>
    <property type="molecule type" value="Genomic_DNA"/>
</dbReference>
<dbReference type="PANTHER" id="PTHR18919">
    <property type="entry name" value="ACETYL-COA C-ACYLTRANSFERASE"/>
    <property type="match status" value="1"/>
</dbReference>
<evidence type="ECO:0000313" key="6">
    <source>
        <dbReference type="Proteomes" id="UP000186132"/>
    </source>
</evidence>
<dbReference type="PANTHER" id="PTHR18919:SF139">
    <property type="entry name" value="THIOLASE-LIKE PROTEIN TYPE 1 ADDITIONAL C-TERMINAL DOMAIN-CONTAINING PROTEIN"/>
    <property type="match status" value="1"/>
</dbReference>
<evidence type="ECO:0000256" key="2">
    <source>
        <dbReference type="ARBA" id="ARBA00022679"/>
    </source>
</evidence>
<dbReference type="OrthoDB" id="4470569at2"/>
<evidence type="ECO:0000259" key="4">
    <source>
        <dbReference type="Pfam" id="PF18313"/>
    </source>
</evidence>
<dbReference type="Gene3D" id="2.40.50.840">
    <property type="match status" value="1"/>
</dbReference>
<accession>A0A1M5PRS8</accession>
<dbReference type="RefSeq" id="WP_143168207.1">
    <property type="nucleotide sequence ID" value="NZ_FQVU01000004.1"/>
</dbReference>
<dbReference type="Gene3D" id="3.40.47.10">
    <property type="match status" value="1"/>
</dbReference>
<dbReference type="STRING" id="1206085.SAMN05443575_3174"/>
<sequence length="503" mass="52707">MTGRARAQQVVVIGVGQLRHNRDRTVDDAREPMDLLLTAAHRCAADAGLDPAVLRELDLLDVVQIVSWNYHDAAAAAAHRLGATNAVTSTSGVGGHQPVARLLDLARRLGDGEGGLALLAGAEAQSSLDALAKAGVANPWPRDPGGMREFPREVGGTERMWDLGLVAPIRVYPLFENRLRAELGQSFAESQDWSARLYSAFSEIATTNDAAWNPTPATPAEIRTVGPDNRMICFPYPLRMNAFAGVDQAAAVLLATAETADALGVPAHRRIAVVAGAEAADSEDVLDRPGFGASPGLDAVLDRALARAGRDVADLDVIDLYSCFPVVPKLAALHLDATDRPVTATGGLSSFGGPHNDYSTHALVATVRALRAASGTGLVYANGEYLTRHAAVVLSSDVTATGAPVVDPVDPAPPGPAAPAYLDGYTGAVTVETYTVEYDRTGEPARAYVVARTPRGERTAARASRADAHTLAMLVDEDVEPVGRGGSVVAVDGRRTFVADRSA</sequence>
<dbReference type="Pfam" id="PF18313">
    <property type="entry name" value="TLP1_add_C"/>
    <property type="match status" value="1"/>
</dbReference>
<evidence type="ECO:0000256" key="1">
    <source>
        <dbReference type="ARBA" id="ARBA00010982"/>
    </source>
</evidence>
<keyword evidence="6" id="KW-1185">Reference proteome</keyword>
<keyword evidence="3" id="KW-0012">Acyltransferase</keyword>
<dbReference type="Proteomes" id="UP000186132">
    <property type="component" value="Unassembled WGS sequence"/>
</dbReference>
<feature type="domain" description="Thiolase-like protein type 1 additional C-terminal" evidence="4">
    <location>
        <begin position="417"/>
        <end position="489"/>
    </location>
</feature>
<keyword evidence="2 5" id="KW-0808">Transferase</keyword>
<protein>
    <submittedName>
        <fullName evidence="5">Acetyl-CoA C-acetyltransferase</fullName>
    </submittedName>
</protein>
<dbReference type="InterPro" id="IPR016039">
    <property type="entry name" value="Thiolase-like"/>
</dbReference>
<dbReference type="SUPFAM" id="SSF53901">
    <property type="entry name" value="Thiolase-like"/>
    <property type="match status" value="2"/>
</dbReference>
<comment type="similarity">
    <text evidence="1">Belongs to the thiolase-like superfamily. Thiolase family.</text>
</comment>
<dbReference type="AlphaFoldDB" id="A0A1M5PRS8"/>
<proteinExistence type="inferred from homology"/>
<reference evidence="5 6" key="1">
    <citation type="submission" date="2016-11" db="EMBL/GenBank/DDBJ databases">
        <authorList>
            <person name="Jaros S."/>
            <person name="Januszkiewicz K."/>
            <person name="Wedrychowicz H."/>
        </authorList>
    </citation>
    <scope>NUCLEOTIDE SEQUENCE [LARGE SCALE GENOMIC DNA]</scope>
    <source>
        <strain evidence="5 6">DSM 45627</strain>
    </source>
</reference>
<evidence type="ECO:0000256" key="3">
    <source>
        <dbReference type="ARBA" id="ARBA00023315"/>
    </source>
</evidence>